<evidence type="ECO:0000313" key="3">
    <source>
        <dbReference type="EMBL" id="RPE77131.1"/>
    </source>
</evidence>
<dbReference type="OrthoDB" id="9812656at2"/>
<protein>
    <submittedName>
        <fullName evidence="3">Glyoxylase I family protein</fullName>
    </submittedName>
</protein>
<dbReference type="EMBL" id="RKQN01000003">
    <property type="protein sequence ID" value="RPE77131.1"/>
    <property type="molecule type" value="Genomic_DNA"/>
</dbReference>
<dbReference type="InterPro" id="IPR029068">
    <property type="entry name" value="Glyas_Bleomycin-R_OHBP_Dase"/>
</dbReference>
<dbReference type="AlphaFoldDB" id="A0A3N4VBR4"/>
<feature type="region of interest" description="Disordered" evidence="1">
    <location>
        <begin position="130"/>
        <end position="158"/>
    </location>
</feature>
<accession>A0A3N4VBR4</accession>
<dbReference type="Gene3D" id="3.10.180.10">
    <property type="entry name" value="2,3-Dihydroxybiphenyl 1,2-Dioxygenase, domain 1"/>
    <property type="match status" value="1"/>
</dbReference>
<proteinExistence type="predicted"/>
<evidence type="ECO:0000259" key="2">
    <source>
        <dbReference type="PROSITE" id="PS51819"/>
    </source>
</evidence>
<dbReference type="Pfam" id="PF00903">
    <property type="entry name" value="Glyoxalase"/>
    <property type="match status" value="1"/>
</dbReference>
<feature type="domain" description="VOC" evidence="2">
    <location>
        <begin position="14"/>
        <end position="140"/>
    </location>
</feature>
<feature type="compositionally biased region" description="Low complexity" evidence="1">
    <location>
        <begin position="147"/>
        <end position="158"/>
    </location>
</feature>
<dbReference type="PANTHER" id="PTHR21366">
    <property type="entry name" value="GLYOXALASE FAMILY PROTEIN"/>
    <property type="match status" value="1"/>
</dbReference>
<keyword evidence="4" id="KW-1185">Reference proteome</keyword>
<dbReference type="InterPro" id="IPR004360">
    <property type="entry name" value="Glyas_Fos-R_dOase_dom"/>
</dbReference>
<dbReference type="InterPro" id="IPR050383">
    <property type="entry name" value="GlyoxalaseI/FosfomycinResist"/>
</dbReference>
<dbReference type="InterPro" id="IPR037523">
    <property type="entry name" value="VOC_core"/>
</dbReference>
<dbReference type="PROSITE" id="PS51819">
    <property type="entry name" value="VOC"/>
    <property type="match status" value="1"/>
</dbReference>
<dbReference type="PANTHER" id="PTHR21366:SF14">
    <property type="entry name" value="GLYOXALASE DOMAIN-CONTAINING PROTEIN 5"/>
    <property type="match status" value="1"/>
</dbReference>
<organism evidence="3 4">
    <name type="scientific">Vulcaniibacterium tengchongense</name>
    <dbReference type="NCBI Taxonomy" id="1273429"/>
    <lineage>
        <taxon>Bacteria</taxon>
        <taxon>Pseudomonadati</taxon>
        <taxon>Pseudomonadota</taxon>
        <taxon>Gammaproteobacteria</taxon>
        <taxon>Lysobacterales</taxon>
        <taxon>Lysobacteraceae</taxon>
        <taxon>Vulcaniibacterium</taxon>
    </lineage>
</organism>
<reference evidence="3 4" key="1">
    <citation type="submission" date="2018-11" db="EMBL/GenBank/DDBJ databases">
        <title>Genomic Encyclopedia of Type Strains, Phase IV (KMG-IV): sequencing the most valuable type-strain genomes for metagenomic binning, comparative biology and taxonomic classification.</title>
        <authorList>
            <person name="Goeker M."/>
        </authorList>
    </citation>
    <scope>NUCLEOTIDE SEQUENCE [LARGE SCALE GENOMIC DNA]</scope>
    <source>
        <strain evidence="3 4">DSM 25623</strain>
    </source>
</reference>
<name>A0A3N4VBR4_9GAMM</name>
<evidence type="ECO:0000256" key="1">
    <source>
        <dbReference type="SAM" id="MobiDB-lite"/>
    </source>
</evidence>
<evidence type="ECO:0000313" key="4">
    <source>
        <dbReference type="Proteomes" id="UP000269708"/>
    </source>
</evidence>
<comment type="caution">
    <text evidence="3">The sequence shown here is derived from an EMBL/GenBank/DDBJ whole genome shotgun (WGS) entry which is preliminary data.</text>
</comment>
<sequence>MAPSTPPPPFRPLRLDHIVLRVRDPGAMAAFYCRVLGCAVERRQDEIGLVQLRAGQSLIDLVDVAGKLGREGGAAPGREGRNMDHLCLRVAPFDRGAIEAHLRDHGVRLGEFGARYGAEGEGPSQYLFDPEGNLVELKGPPAPPPAGAASATTAEGRR</sequence>
<dbReference type="RefSeq" id="WP_123770710.1">
    <property type="nucleotide sequence ID" value="NZ_RKQN01000003.1"/>
</dbReference>
<dbReference type="SUPFAM" id="SSF54593">
    <property type="entry name" value="Glyoxalase/Bleomycin resistance protein/Dihydroxybiphenyl dioxygenase"/>
    <property type="match status" value="1"/>
</dbReference>
<gene>
    <name evidence="3" type="ORF">EDC50_2390</name>
</gene>
<dbReference type="Proteomes" id="UP000269708">
    <property type="component" value="Unassembled WGS sequence"/>
</dbReference>